<sequence length="362" mass="38876">MYCISFNKKYSKIMEQDNLSLVLYGPDNMKLEQRPVPKPGKNEVLLAMQCVGICGSDVHYLKHGRIGDFVVTKPMVLGHEGSGIVAQVGEGVTHLKVGDRVAIEPGIPCRNCEFCKSGKYNLCSDIFFCATPPDDGNLCRFYTHAADFCYKLPDHVTLEEGALLEPLSVGVHSCRRAGVAVGDKVLILGAGPIGLVTLLVAKAAGASQIAITDIDEGRLEMAKKFGVDKAFKVTSRDGKEVANMIINEFGQANKTIECTGVESSIQTGIFCTKSAGVLVVVGMGKAEVTLPIVNALVREVDVRGIFRYANCYPAALELVSSGKVDVKPLITHRFTLEQSANAFAMSASQSDGAIKVMISCHQ</sequence>
<dbReference type="SMART" id="SM00829">
    <property type="entry name" value="PKS_ER"/>
    <property type="match status" value="1"/>
</dbReference>
<dbReference type="SUPFAM" id="SSF51735">
    <property type="entry name" value="NAD(P)-binding Rossmann-fold domains"/>
    <property type="match status" value="1"/>
</dbReference>
<dbReference type="InterPro" id="IPR002328">
    <property type="entry name" value="ADH_Zn_CS"/>
</dbReference>
<dbReference type="InterPro" id="IPR011032">
    <property type="entry name" value="GroES-like_sf"/>
</dbReference>
<dbReference type="PROSITE" id="PS00059">
    <property type="entry name" value="ADH_ZINC"/>
    <property type="match status" value="1"/>
</dbReference>
<accession>A0ABM4BKP7</accession>
<dbReference type="GeneID" id="100215837"/>
<evidence type="ECO:0000256" key="1">
    <source>
        <dbReference type="ARBA" id="ARBA00001947"/>
    </source>
</evidence>
<dbReference type="RefSeq" id="XP_065649622.1">
    <property type="nucleotide sequence ID" value="XM_065793550.1"/>
</dbReference>
<organism evidence="10 11">
    <name type="scientific">Hydra vulgaris</name>
    <name type="common">Hydra</name>
    <name type="synonym">Hydra attenuata</name>
    <dbReference type="NCBI Taxonomy" id="6087"/>
    <lineage>
        <taxon>Eukaryota</taxon>
        <taxon>Metazoa</taxon>
        <taxon>Cnidaria</taxon>
        <taxon>Hydrozoa</taxon>
        <taxon>Hydroidolina</taxon>
        <taxon>Anthoathecata</taxon>
        <taxon>Aplanulata</taxon>
        <taxon>Hydridae</taxon>
        <taxon>Hydra</taxon>
    </lineage>
</organism>
<dbReference type="Pfam" id="PF08240">
    <property type="entry name" value="ADH_N"/>
    <property type="match status" value="1"/>
</dbReference>
<evidence type="ECO:0000256" key="6">
    <source>
        <dbReference type="ARBA" id="ARBA00026132"/>
    </source>
</evidence>
<dbReference type="CDD" id="cd05285">
    <property type="entry name" value="sorbitol_DH"/>
    <property type="match status" value="1"/>
</dbReference>
<comment type="cofactor">
    <cofactor evidence="1 8">
        <name>Zn(2+)</name>
        <dbReference type="ChEBI" id="CHEBI:29105"/>
    </cofactor>
</comment>
<evidence type="ECO:0000256" key="8">
    <source>
        <dbReference type="RuleBase" id="RU361277"/>
    </source>
</evidence>
<keyword evidence="10" id="KW-1185">Reference proteome</keyword>
<evidence type="ECO:0000313" key="11">
    <source>
        <dbReference type="RefSeq" id="XP_065649622.1"/>
    </source>
</evidence>
<feature type="domain" description="Enoyl reductase (ER)" evidence="9">
    <location>
        <begin position="25"/>
        <end position="358"/>
    </location>
</feature>
<keyword evidence="5" id="KW-0560">Oxidoreductase</keyword>
<evidence type="ECO:0000256" key="2">
    <source>
        <dbReference type="ARBA" id="ARBA00008072"/>
    </source>
</evidence>
<evidence type="ECO:0000256" key="4">
    <source>
        <dbReference type="ARBA" id="ARBA00022833"/>
    </source>
</evidence>
<proteinExistence type="inferred from homology"/>
<dbReference type="InterPro" id="IPR013149">
    <property type="entry name" value="ADH-like_C"/>
</dbReference>
<dbReference type="Proteomes" id="UP001652625">
    <property type="component" value="Chromosome 03"/>
</dbReference>
<dbReference type="Pfam" id="PF00107">
    <property type="entry name" value="ADH_zinc_N"/>
    <property type="match status" value="1"/>
</dbReference>
<keyword evidence="4 8" id="KW-0862">Zinc</keyword>
<dbReference type="InterPro" id="IPR045306">
    <property type="entry name" value="SDH-like"/>
</dbReference>
<evidence type="ECO:0000256" key="3">
    <source>
        <dbReference type="ARBA" id="ARBA00022723"/>
    </source>
</evidence>
<dbReference type="PANTHER" id="PTHR43161:SF9">
    <property type="entry name" value="SORBITOL DEHYDROGENASE"/>
    <property type="match status" value="1"/>
</dbReference>
<evidence type="ECO:0000256" key="5">
    <source>
        <dbReference type="ARBA" id="ARBA00023002"/>
    </source>
</evidence>
<dbReference type="Gene3D" id="3.40.50.720">
    <property type="entry name" value="NAD(P)-binding Rossmann-like Domain"/>
    <property type="match status" value="1"/>
</dbReference>
<name>A0ABM4BKP7_HYDVU</name>
<dbReference type="InterPro" id="IPR020843">
    <property type="entry name" value="ER"/>
</dbReference>
<dbReference type="InterPro" id="IPR013154">
    <property type="entry name" value="ADH-like_N"/>
</dbReference>
<comment type="similarity">
    <text evidence="2 8">Belongs to the zinc-containing alcohol dehydrogenase family.</text>
</comment>
<dbReference type="Gene3D" id="3.90.180.10">
    <property type="entry name" value="Medium-chain alcohol dehydrogenases, catalytic domain"/>
    <property type="match status" value="1"/>
</dbReference>
<reference evidence="11" key="1">
    <citation type="submission" date="2025-08" db="UniProtKB">
        <authorList>
            <consortium name="RefSeq"/>
        </authorList>
    </citation>
    <scope>IDENTIFICATION</scope>
</reference>
<protein>
    <recommendedName>
        <fullName evidence="6">Sorbitol dehydrogenase</fullName>
    </recommendedName>
    <alternativeName>
        <fullName evidence="7">Polyol dehydrogenase</fullName>
    </alternativeName>
</protein>
<evidence type="ECO:0000313" key="10">
    <source>
        <dbReference type="Proteomes" id="UP001652625"/>
    </source>
</evidence>
<evidence type="ECO:0000256" key="7">
    <source>
        <dbReference type="ARBA" id="ARBA00032485"/>
    </source>
</evidence>
<dbReference type="PANTHER" id="PTHR43161">
    <property type="entry name" value="SORBITOL DEHYDROGENASE"/>
    <property type="match status" value="1"/>
</dbReference>
<keyword evidence="3 8" id="KW-0479">Metal-binding</keyword>
<gene>
    <name evidence="11" type="primary">LOC100215837</name>
</gene>
<dbReference type="InterPro" id="IPR036291">
    <property type="entry name" value="NAD(P)-bd_dom_sf"/>
</dbReference>
<dbReference type="SUPFAM" id="SSF50129">
    <property type="entry name" value="GroES-like"/>
    <property type="match status" value="1"/>
</dbReference>
<evidence type="ECO:0000259" key="9">
    <source>
        <dbReference type="SMART" id="SM00829"/>
    </source>
</evidence>